<gene>
    <name evidence="1" type="ORF">PN36_07295</name>
</gene>
<organism evidence="1 2">
    <name type="scientific">Candidatus Thiomargarita nelsonii</name>
    <dbReference type="NCBI Taxonomy" id="1003181"/>
    <lineage>
        <taxon>Bacteria</taxon>
        <taxon>Pseudomonadati</taxon>
        <taxon>Pseudomonadota</taxon>
        <taxon>Gammaproteobacteria</taxon>
        <taxon>Thiotrichales</taxon>
        <taxon>Thiotrichaceae</taxon>
        <taxon>Thiomargarita</taxon>
    </lineage>
</organism>
<accession>A0A0A6P3P8</accession>
<name>A0A0A6P3P8_9GAMM</name>
<evidence type="ECO:0000313" key="1">
    <source>
        <dbReference type="EMBL" id="KHD05485.2"/>
    </source>
</evidence>
<dbReference type="Proteomes" id="UP000030428">
    <property type="component" value="Unassembled WGS sequence"/>
</dbReference>
<protein>
    <submittedName>
        <fullName evidence="1">Uncharacterized protein</fullName>
    </submittedName>
</protein>
<proteinExistence type="predicted"/>
<sequence>MHGRTLRVPLPKIIKGLKMKRQLIATLILCLVSLSSKSETTVISGDFLNDLRRTPVVGGGFSLTTEDYKSVCFEKIEVSPPSYDLYYEFQSIETNWREQFYRQRKPDSTQARLTYWFLDQFIGGELSQKSVEKGHSLRILARIQLKSYYAALNESQTQLSEPARALLENQDITGFFDACGTYYIRTMSRYSTIYALFTLTDKKSTLKKFQYHLERLFQGISMPASDPRLVKFKSESETYFQNKSLYIRLAGFGLGKEHIVSLAPTDLDNFKKILQNSTQAMAGIHTGRVESIEIIPWMDNLNFHYSLQPLLEKQRKTTSKQYRFWRKWVIAENSEFIAQLKNHYRELQEQYFIALNCQAKLNRHIARAQSLNDQNFSWEQIKFRNHHAKQTIRASLLSQQLKQLTGQESPWITKEPANPKSKKSSITLYQKWQQFTQRADECLAALEPEITTTSYRQISYCAHLINELVQILPQTLFDYCPPEESDERP</sequence>
<comment type="caution">
    <text evidence="1">The sequence shown here is derived from an EMBL/GenBank/DDBJ whole genome shotgun (WGS) entry which is preliminary data.</text>
</comment>
<dbReference type="EMBL" id="JSZA02000021">
    <property type="protein sequence ID" value="KHD05485.2"/>
    <property type="molecule type" value="Genomic_DNA"/>
</dbReference>
<keyword evidence="2" id="KW-1185">Reference proteome</keyword>
<dbReference type="AlphaFoldDB" id="A0A0A6P3P8"/>
<reference evidence="1 2" key="1">
    <citation type="journal article" date="2016" name="Front. Microbiol.">
        <title>Single-Cell (Meta-)Genomics of a Dimorphic Candidatus Thiomargarita nelsonii Reveals Genomic Plasticity.</title>
        <authorList>
            <person name="Flood B.E."/>
            <person name="Fliss P."/>
            <person name="Jones D.S."/>
            <person name="Dick G.J."/>
            <person name="Jain S."/>
            <person name="Kaster A.K."/>
            <person name="Winkel M."/>
            <person name="Mussmann M."/>
            <person name="Bailey J."/>
        </authorList>
    </citation>
    <scope>NUCLEOTIDE SEQUENCE [LARGE SCALE GENOMIC DNA]</scope>
    <source>
        <strain evidence="1">Hydrate Ridge</strain>
    </source>
</reference>
<evidence type="ECO:0000313" key="2">
    <source>
        <dbReference type="Proteomes" id="UP000030428"/>
    </source>
</evidence>